<organism evidence="7 8">
    <name type="scientific">Bacillus salitolerans</name>
    <dbReference type="NCBI Taxonomy" id="1437434"/>
    <lineage>
        <taxon>Bacteria</taxon>
        <taxon>Bacillati</taxon>
        <taxon>Bacillota</taxon>
        <taxon>Bacilli</taxon>
        <taxon>Bacillales</taxon>
        <taxon>Bacillaceae</taxon>
        <taxon>Bacillus</taxon>
    </lineage>
</organism>
<dbReference type="InterPro" id="IPR024320">
    <property type="entry name" value="LPG_synthase_C"/>
</dbReference>
<keyword evidence="5" id="KW-0472">Membrane</keyword>
<keyword evidence="8" id="KW-1185">Reference proteome</keyword>
<comment type="subcellular location">
    <subcellularLocation>
        <location evidence="1">Cell membrane</location>
        <topology evidence="1">Multi-pass membrane protein</topology>
    </subcellularLocation>
</comment>
<accession>A0ABW4LTQ9</accession>
<evidence type="ECO:0000256" key="5">
    <source>
        <dbReference type="ARBA" id="ARBA00023136"/>
    </source>
</evidence>
<dbReference type="PANTHER" id="PTHR34697">
    <property type="entry name" value="PHOSPHATIDYLGLYCEROL LYSYLTRANSFERASE"/>
    <property type="match status" value="1"/>
</dbReference>
<evidence type="ECO:0000313" key="8">
    <source>
        <dbReference type="Proteomes" id="UP001597214"/>
    </source>
</evidence>
<dbReference type="Proteomes" id="UP001597214">
    <property type="component" value="Unassembled WGS sequence"/>
</dbReference>
<evidence type="ECO:0000256" key="1">
    <source>
        <dbReference type="ARBA" id="ARBA00004651"/>
    </source>
</evidence>
<name>A0ABW4LTQ9_9BACI</name>
<proteinExistence type="predicted"/>
<dbReference type="InterPro" id="IPR016181">
    <property type="entry name" value="Acyl_CoA_acyltransferase"/>
</dbReference>
<dbReference type="EMBL" id="JBHUEM010000045">
    <property type="protein sequence ID" value="MFD1738495.1"/>
    <property type="molecule type" value="Genomic_DNA"/>
</dbReference>
<evidence type="ECO:0000313" key="7">
    <source>
        <dbReference type="EMBL" id="MFD1738495.1"/>
    </source>
</evidence>
<reference evidence="8" key="1">
    <citation type="journal article" date="2019" name="Int. J. Syst. Evol. Microbiol.">
        <title>The Global Catalogue of Microorganisms (GCM) 10K type strain sequencing project: providing services to taxonomists for standard genome sequencing and annotation.</title>
        <authorList>
            <consortium name="The Broad Institute Genomics Platform"/>
            <consortium name="The Broad Institute Genome Sequencing Center for Infectious Disease"/>
            <person name="Wu L."/>
            <person name="Ma J."/>
        </authorList>
    </citation>
    <scope>NUCLEOTIDE SEQUENCE [LARGE SCALE GENOMIC DNA]</scope>
    <source>
        <strain evidence="8">CCUG 49339</strain>
    </source>
</reference>
<sequence>MVFITSSIFFLLFLSLASRKFGQQYSDTLYHDTCSLDLFRFMTNYGGHSLSHLMFLNDKFGYWAARRSVYFSFQKKGKRMIVLGDPIGDEQLFQDAMRELQEDCEKNKIKSPVFYQISAKYMHLYDQYAYRTIKIGEEAKVSLKDFSLTGKQGAKLRSSRNKFQREGFIFKVVYPPYSQVQLEEIKEVSDQWIGKRAEKGFSVSFFHEDYVSKFPIALMYNSDHNLIAFATLPSHQADQEKTIHIDLMRYIPNSPNGTMDVLFTSIFFWAKELNYDYCSLGMAPLSNVGNCEDSNSFYEKLGQVIFNHGEVFYKFKGLKKYKAKFATHWEPRYIAYKNISIIGVLFRLVLLVHKTTLITKHWPIIMKRAS</sequence>
<keyword evidence="4" id="KW-1133">Transmembrane helix</keyword>
<dbReference type="PANTHER" id="PTHR34697:SF2">
    <property type="entry name" value="PHOSPHATIDYLGLYCEROL LYSYLTRANSFERASE"/>
    <property type="match status" value="1"/>
</dbReference>
<dbReference type="SUPFAM" id="SSF55729">
    <property type="entry name" value="Acyl-CoA N-acyltransferases (Nat)"/>
    <property type="match status" value="1"/>
</dbReference>
<evidence type="ECO:0000259" key="6">
    <source>
        <dbReference type="Pfam" id="PF09924"/>
    </source>
</evidence>
<dbReference type="InterPro" id="IPR051211">
    <property type="entry name" value="PG_lysyltransferase"/>
</dbReference>
<evidence type="ECO:0000256" key="4">
    <source>
        <dbReference type="ARBA" id="ARBA00022989"/>
    </source>
</evidence>
<evidence type="ECO:0000256" key="2">
    <source>
        <dbReference type="ARBA" id="ARBA00022475"/>
    </source>
</evidence>
<keyword evidence="3" id="KW-0812">Transmembrane</keyword>
<evidence type="ECO:0000256" key="3">
    <source>
        <dbReference type="ARBA" id="ARBA00022692"/>
    </source>
</evidence>
<gene>
    <name evidence="7" type="ORF">ACFSCX_18395</name>
</gene>
<protein>
    <submittedName>
        <fullName evidence="7">Phosphatidylglycerol lysyltransferase domain-containing protein</fullName>
    </submittedName>
</protein>
<keyword evidence="2" id="KW-1003">Cell membrane</keyword>
<dbReference type="RefSeq" id="WP_377929700.1">
    <property type="nucleotide sequence ID" value="NZ_JBHUEM010000045.1"/>
</dbReference>
<dbReference type="Pfam" id="PF09924">
    <property type="entry name" value="LPG_synthase_C"/>
    <property type="match status" value="1"/>
</dbReference>
<comment type="caution">
    <text evidence="7">The sequence shown here is derived from an EMBL/GenBank/DDBJ whole genome shotgun (WGS) entry which is preliminary data.</text>
</comment>
<feature type="domain" description="Phosphatidylglycerol lysyltransferase C-terminal" evidence="6">
    <location>
        <begin position="40"/>
        <end position="336"/>
    </location>
</feature>